<feature type="non-terminal residue" evidence="1">
    <location>
        <position position="1"/>
    </location>
</feature>
<keyword evidence="2" id="KW-1185">Reference proteome</keyword>
<dbReference type="AlphaFoldDB" id="A0AAV5T7S7"/>
<proteinExistence type="predicted"/>
<reference evidence="1" key="1">
    <citation type="submission" date="2023-10" db="EMBL/GenBank/DDBJ databases">
        <title>Genome assembly of Pristionchus species.</title>
        <authorList>
            <person name="Yoshida K."/>
            <person name="Sommer R.J."/>
        </authorList>
    </citation>
    <scope>NUCLEOTIDE SEQUENCE</scope>
    <source>
        <strain evidence="1">RS0144</strain>
    </source>
</reference>
<comment type="caution">
    <text evidence="1">The sequence shown here is derived from an EMBL/GenBank/DDBJ whole genome shotgun (WGS) entry which is preliminary data.</text>
</comment>
<dbReference type="Proteomes" id="UP001432027">
    <property type="component" value="Unassembled WGS sequence"/>
</dbReference>
<evidence type="ECO:0000313" key="2">
    <source>
        <dbReference type="Proteomes" id="UP001432027"/>
    </source>
</evidence>
<organism evidence="1 2">
    <name type="scientific">Pristionchus entomophagus</name>
    <dbReference type="NCBI Taxonomy" id="358040"/>
    <lineage>
        <taxon>Eukaryota</taxon>
        <taxon>Metazoa</taxon>
        <taxon>Ecdysozoa</taxon>
        <taxon>Nematoda</taxon>
        <taxon>Chromadorea</taxon>
        <taxon>Rhabditida</taxon>
        <taxon>Rhabditina</taxon>
        <taxon>Diplogasteromorpha</taxon>
        <taxon>Diplogasteroidea</taxon>
        <taxon>Neodiplogasteridae</taxon>
        <taxon>Pristionchus</taxon>
    </lineage>
</organism>
<name>A0AAV5T7S7_9BILA</name>
<dbReference type="EMBL" id="BTSX01000003">
    <property type="protein sequence ID" value="GMS89729.1"/>
    <property type="molecule type" value="Genomic_DNA"/>
</dbReference>
<gene>
    <name evidence="1" type="ORF">PENTCL1PPCAC_11904</name>
</gene>
<sequence length="94" mass="10663">IDKGITVTDGEYGRGRSLLDRGLLLISCLLLLCFSRSSGFCLCHFCHLLGTSLLLPLLSSLHRSEKLVGVDEPRPRQIYGRRVYFPRYFSVSHH</sequence>
<evidence type="ECO:0000313" key="1">
    <source>
        <dbReference type="EMBL" id="GMS89729.1"/>
    </source>
</evidence>
<protein>
    <submittedName>
        <fullName evidence="1">Uncharacterized protein</fullName>
    </submittedName>
</protein>
<accession>A0AAV5T7S7</accession>